<dbReference type="PANTHER" id="PTHR13132:SF29">
    <property type="entry name" value="ALPHA-(1,6)-FUCOSYLTRANSFERASE"/>
    <property type="match status" value="1"/>
</dbReference>
<evidence type="ECO:0000256" key="17">
    <source>
        <dbReference type="PIRSR" id="PIRSR000472-51"/>
    </source>
</evidence>
<feature type="domain" description="SH3" evidence="21">
    <location>
        <begin position="517"/>
        <end position="578"/>
    </location>
</feature>
<evidence type="ECO:0000313" key="24">
    <source>
        <dbReference type="Proteomes" id="UP000494165"/>
    </source>
</evidence>
<keyword evidence="10" id="KW-1133">Transmembrane helix</keyword>
<feature type="disulfide bond" evidence="18">
    <location>
        <begin position="236"/>
        <end position="240"/>
    </location>
</feature>
<dbReference type="EMBL" id="CADEPI010000058">
    <property type="protein sequence ID" value="CAB3371047.1"/>
    <property type="molecule type" value="Genomic_DNA"/>
</dbReference>
<keyword evidence="8" id="KW-0812">Transmembrane</keyword>
<dbReference type="Pfam" id="PF19745">
    <property type="entry name" value="FUT8_N_cat"/>
    <property type="match status" value="1"/>
</dbReference>
<evidence type="ECO:0000313" key="23">
    <source>
        <dbReference type="EMBL" id="CAB3371047.1"/>
    </source>
</evidence>
<dbReference type="PROSITE" id="PS51659">
    <property type="entry name" value="GT23"/>
    <property type="match status" value="1"/>
</dbReference>
<evidence type="ECO:0000256" key="7">
    <source>
        <dbReference type="ARBA" id="ARBA00022679"/>
    </source>
</evidence>
<feature type="disulfide bond" evidence="18">
    <location>
        <begin position="480"/>
        <end position="487"/>
    </location>
</feature>
<comment type="pathway">
    <text evidence="2 15">Protein modification; protein glycosylation.</text>
</comment>
<dbReference type="CDD" id="cd11300">
    <property type="entry name" value="Fut8_like"/>
    <property type="match status" value="1"/>
</dbReference>
<evidence type="ECO:0000256" key="3">
    <source>
        <dbReference type="ARBA" id="ARBA00012660"/>
    </source>
</evidence>
<evidence type="ECO:0000256" key="6">
    <source>
        <dbReference type="ARBA" id="ARBA00022676"/>
    </source>
</evidence>
<evidence type="ECO:0000256" key="16">
    <source>
        <dbReference type="PIRSR" id="PIRSR000472-50"/>
    </source>
</evidence>
<keyword evidence="7 15" id="KW-0808">Transferase</keyword>
<comment type="similarity">
    <text evidence="15 20">Belongs to the glycosyltransferase 23 family.</text>
</comment>
<evidence type="ECO:0000256" key="9">
    <source>
        <dbReference type="ARBA" id="ARBA00022968"/>
    </source>
</evidence>
<dbReference type="Gene3D" id="2.30.30.40">
    <property type="entry name" value="SH3 Domains"/>
    <property type="match status" value="1"/>
</dbReference>
<evidence type="ECO:0000259" key="22">
    <source>
        <dbReference type="PROSITE" id="PS51659"/>
    </source>
</evidence>
<evidence type="ECO:0000256" key="5">
    <source>
        <dbReference type="ARBA" id="ARBA00022443"/>
    </source>
</evidence>
<dbReference type="GO" id="GO:0008424">
    <property type="term" value="F:glycoprotein 6-alpha-L-fucosyltransferase activity"/>
    <property type="evidence" value="ECO:0007669"/>
    <property type="project" value="UniProtKB-EC"/>
</dbReference>
<feature type="disulfide bond" evidence="18">
    <location>
        <begin position="222"/>
        <end position="284"/>
    </location>
</feature>
<keyword evidence="6 15" id="KW-0328">Glycosyltransferase</keyword>
<dbReference type="CDD" id="cd11792">
    <property type="entry name" value="SH3_Fut8"/>
    <property type="match status" value="1"/>
</dbReference>
<gene>
    <name evidence="23" type="ORF">CLODIP_2_CD08553</name>
</gene>
<feature type="region of interest" description="Important for donor substrate binding" evidence="16 20">
    <location>
        <begin position="380"/>
        <end position="381"/>
    </location>
</feature>
<evidence type="ECO:0000256" key="11">
    <source>
        <dbReference type="ARBA" id="ARBA00023034"/>
    </source>
</evidence>
<keyword evidence="12 15" id="KW-0472">Membrane</keyword>
<dbReference type="GO" id="GO:0032580">
    <property type="term" value="C:Golgi cisterna membrane"/>
    <property type="evidence" value="ECO:0007669"/>
    <property type="project" value="UniProtKB-SubCell"/>
</dbReference>
<dbReference type="Proteomes" id="UP000494165">
    <property type="component" value="Unassembled WGS sequence"/>
</dbReference>
<keyword evidence="13 18" id="KW-1015">Disulfide bond</keyword>
<evidence type="ECO:0000256" key="8">
    <source>
        <dbReference type="ARBA" id="ARBA00022692"/>
    </source>
</evidence>
<comment type="catalytic activity">
    <reaction evidence="14 15">
        <text>N(4)-{beta-D-GlcNAc-(1-&gt;2)-alpha-D-Man-(1-&gt;3)-[beta-D-GlcNAc-(1-&gt;2)-alpha-D-Man-(1-&gt;6)]-beta-D-Man-(1-&gt;4)-beta-D-GlcNAc-(1-&gt;4)-beta-D-GlcNAc}-L-asparaginyl-[protein] + GDP-beta-L-fucose = an N(4)-{beta-D-GlcNAc-(1-&gt;2)-alpha-D-Man-(1-&gt;3)-[beta-D-GlcNAc-(1-&gt;2)-alpha-D-Man-(1-&gt;6)]-beta-D-Man-(1-&gt;4)-beta-D-GlcNAc-(1-&gt;4)-[alpha-L-Fuc-(1-&gt;6)]-beta-D-GlcNAc}-L-asparaginyl-[protein] + GDP + H(+)</text>
        <dbReference type="Rhea" id="RHEA:12985"/>
        <dbReference type="Rhea" id="RHEA-COMP:13526"/>
        <dbReference type="Rhea" id="RHEA-COMP:13532"/>
        <dbReference type="ChEBI" id="CHEBI:15378"/>
        <dbReference type="ChEBI" id="CHEBI:57273"/>
        <dbReference type="ChEBI" id="CHEBI:58189"/>
        <dbReference type="ChEBI" id="CHEBI:60651"/>
        <dbReference type="ChEBI" id="CHEBI:137207"/>
        <dbReference type="EC" id="2.4.1.68"/>
    </reaction>
</comment>
<dbReference type="FunFam" id="2.30.30.40:FF:000070">
    <property type="entry name" value="Alpha-(1,6)-fucosyltransferase"/>
    <property type="match status" value="1"/>
</dbReference>
<evidence type="ECO:0000256" key="20">
    <source>
        <dbReference type="PROSITE-ProRule" id="PRU00992"/>
    </source>
</evidence>
<evidence type="ECO:0000259" key="21">
    <source>
        <dbReference type="PROSITE" id="PS50002"/>
    </source>
</evidence>
<evidence type="ECO:0000256" key="10">
    <source>
        <dbReference type="ARBA" id="ARBA00022989"/>
    </source>
</evidence>
<dbReference type="OrthoDB" id="2014825at2759"/>
<dbReference type="AlphaFoldDB" id="A0A8S1CT37"/>
<feature type="domain" description="GT23" evidence="22">
    <location>
        <begin position="224"/>
        <end position="508"/>
    </location>
</feature>
<dbReference type="PIRSF" id="PIRSF000472">
    <property type="entry name" value="Alpha1_6FUT_euk"/>
    <property type="match status" value="1"/>
</dbReference>
<proteinExistence type="inferred from homology"/>
<dbReference type="PANTHER" id="PTHR13132">
    <property type="entry name" value="ALPHA- 1,6 -FUCOSYLTRANSFERASE"/>
    <property type="match status" value="1"/>
</dbReference>
<evidence type="ECO:0000256" key="18">
    <source>
        <dbReference type="PIRSR" id="PIRSR000472-52"/>
    </source>
</evidence>
<dbReference type="GO" id="GO:0006487">
    <property type="term" value="P:protein N-linked glycosylation"/>
    <property type="evidence" value="ECO:0007669"/>
    <property type="project" value="TreeGrafter"/>
</dbReference>
<name>A0A8S1CT37_9INSE</name>
<evidence type="ECO:0000256" key="13">
    <source>
        <dbReference type="ARBA" id="ARBA00023157"/>
    </source>
</evidence>
<keyword evidence="5 19" id="KW-0728">SH3 domain</keyword>
<dbReference type="Pfam" id="PF14604">
    <property type="entry name" value="SH3_9"/>
    <property type="match status" value="1"/>
</dbReference>
<reference evidence="23 24" key="1">
    <citation type="submission" date="2020-04" db="EMBL/GenBank/DDBJ databases">
        <authorList>
            <person name="Alioto T."/>
            <person name="Alioto T."/>
            <person name="Gomez Garrido J."/>
        </authorList>
    </citation>
    <scope>NUCLEOTIDE SEQUENCE [LARGE SCALE GENOMIC DNA]</scope>
</reference>
<keyword evidence="9" id="KW-0735">Signal-anchor</keyword>
<dbReference type="InterPro" id="IPR001452">
    <property type="entry name" value="SH3_domain"/>
</dbReference>
<comment type="function">
    <text evidence="15">Catalyzes the addition of fucose in alpha 1-6 linkage to the first GlcNAc residue, next to the peptide chains in N-glycans.</text>
</comment>
<evidence type="ECO:0000256" key="15">
    <source>
        <dbReference type="PIRNR" id="PIRNR000472"/>
    </source>
</evidence>
<evidence type="ECO:0000256" key="14">
    <source>
        <dbReference type="ARBA" id="ARBA00093238"/>
    </source>
</evidence>
<dbReference type="InterPro" id="IPR035653">
    <property type="entry name" value="Fut8_SH3"/>
</dbReference>
<evidence type="ECO:0000256" key="19">
    <source>
        <dbReference type="PROSITE-ProRule" id="PRU00192"/>
    </source>
</evidence>
<dbReference type="Gene3D" id="1.10.287.1060">
    <property type="entry name" value="ESAT-6-like"/>
    <property type="match status" value="1"/>
</dbReference>
<evidence type="ECO:0000256" key="4">
    <source>
        <dbReference type="ARBA" id="ARBA00018201"/>
    </source>
</evidence>
<dbReference type="InterPro" id="IPR045573">
    <property type="entry name" value="Fut8_N_cat"/>
</dbReference>
<dbReference type="PROSITE" id="PS50002">
    <property type="entry name" value="SH3"/>
    <property type="match status" value="1"/>
</dbReference>
<dbReference type="EC" id="2.4.1.68" evidence="3 15"/>
<dbReference type="InterPro" id="IPR015827">
    <property type="entry name" value="Fut8"/>
</dbReference>
<dbReference type="InterPro" id="IPR027350">
    <property type="entry name" value="GT23_dom"/>
</dbReference>
<keyword evidence="11 15" id="KW-0333">Golgi apparatus</keyword>
<evidence type="ECO:0000256" key="12">
    <source>
        <dbReference type="ARBA" id="ARBA00023136"/>
    </source>
</evidence>
<dbReference type="FunFam" id="3.40.50.11350:FF:000001">
    <property type="entry name" value="Alpha-(1,6)-fucosyltransferase"/>
    <property type="match status" value="1"/>
</dbReference>
<dbReference type="InterPro" id="IPR036028">
    <property type="entry name" value="SH3-like_dom_sf"/>
</dbReference>
<protein>
    <recommendedName>
        <fullName evidence="4 15">Alpha-(1,6)-fucosyltransferase</fullName>
        <ecNumber evidence="3 15">2.4.1.68</ecNumber>
    </recommendedName>
</protein>
<sequence>MLTTYRPEGVCKNWCTMRMRLMLLMLAGWLLLLFILVACSFFQTPPPASSSFEEQMLSKRLAHAFRDLDMLKKQNAELRKLFSDIKPNKESSNDLQERIKQADDLLKSEPELNHYDTLSANGEPSLEYELLRRRIIDGTKEMWYFFSSELKKLQKVAQSNPQVLTKISHILETGIEHKRSLLHAAEQLSEVDGFADWRIKESQDLSDLLQKRLHDLQNPKDCSSARKLVCNLNKGCGYGCQIHHAVYCFIVAYGTKRTMILKSKGWRYHKAGFEEIFLPISETCTSSDGATHSHWPGKPETQVVDLPIVDSLSPRPPWLPLAVPRDLAPRLSRLHGDPVVWWVSQFMRYLLRPQSSTYKLLEDTSQKLGFQRPVVGVHIRRTDKVGTEAAFHPLEEYMTHVEEYFKQLEMSKPVEKRRVYLASDDPSVIKDAKEKYPNYHFFGDADIAKTAAVATRYSDNSLSGIIIDIHFLSISDYLVCTFSSQVCRIAYEIMQNLHPDAADRYRSLDDIYYYGGQGSHNREAIMEHKATRQEEIDLQIGDIIGVAGNHWDGYSKGKNTRTGRVGLYPSFKVIERPELADFPTYEKEKRASENDIPPV</sequence>
<comment type="caution">
    <text evidence="23">The sequence shown here is derived from an EMBL/GenBank/DDBJ whole genome shotgun (WGS) entry which is preliminary data.</text>
</comment>
<evidence type="ECO:0000256" key="2">
    <source>
        <dbReference type="ARBA" id="ARBA00004922"/>
    </source>
</evidence>
<dbReference type="SUPFAM" id="SSF50044">
    <property type="entry name" value="SH3-domain"/>
    <property type="match status" value="1"/>
</dbReference>
<feature type="short sequence motif" description="SH3-binding" evidence="17">
    <location>
        <begin position="314"/>
        <end position="320"/>
    </location>
</feature>
<accession>A0A8S1CT37</accession>
<feature type="disulfide bond" evidence="18">
    <location>
        <begin position="230"/>
        <end position="248"/>
    </location>
</feature>
<keyword evidence="24" id="KW-1185">Reference proteome</keyword>
<evidence type="ECO:0000256" key="1">
    <source>
        <dbReference type="ARBA" id="ARBA00004447"/>
    </source>
</evidence>
<organism evidence="23 24">
    <name type="scientific">Cloeon dipterum</name>
    <dbReference type="NCBI Taxonomy" id="197152"/>
    <lineage>
        <taxon>Eukaryota</taxon>
        <taxon>Metazoa</taxon>
        <taxon>Ecdysozoa</taxon>
        <taxon>Arthropoda</taxon>
        <taxon>Hexapoda</taxon>
        <taxon>Insecta</taxon>
        <taxon>Pterygota</taxon>
        <taxon>Palaeoptera</taxon>
        <taxon>Ephemeroptera</taxon>
        <taxon>Pisciforma</taxon>
        <taxon>Baetidae</taxon>
        <taxon>Cloeon</taxon>
    </lineage>
</organism>
<dbReference type="Gene3D" id="3.40.50.11350">
    <property type="match status" value="1"/>
</dbReference>
<comment type="subcellular location">
    <subcellularLocation>
        <location evidence="1">Golgi apparatus</location>
        <location evidence="1">Golgi stack membrane</location>
        <topology evidence="1">Single-pass type II membrane protein</topology>
    </subcellularLocation>
</comment>